<organism evidence="2 3">
    <name type="scientific">Setomelanomma holmii</name>
    <dbReference type="NCBI Taxonomy" id="210430"/>
    <lineage>
        <taxon>Eukaryota</taxon>
        <taxon>Fungi</taxon>
        <taxon>Dikarya</taxon>
        <taxon>Ascomycota</taxon>
        <taxon>Pezizomycotina</taxon>
        <taxon>Dothideomycetes</taxon>
        <taxon>Pleosporomycetidae</taxon>
        <taxon>Pleosporales</taxon>
        <taxon>Pleosporineae</taxon>
        <taxon>Phaeosphaeriaceae</taxon>
        <taxon>Setomelanomma</taxon>
    </lineage>
</organism>
<gene>
    <name evidence="2" type="ORF">EK21DRAFT_107519</name>
</gene>
<feature type="compositionally biased region" description="Polar residues" evidence="1">
    <location>
        <begin position="30"/>
        <end position="52"/>
    </location>
</feature>
<evidence type="ECO:0000313" key="2">
    <source>
        <dbReference type="EMBL" id="KAF2034886.1"/>
    </source>
</evidence>
<evidence type="ECO:0000256" key="1">
    <source>
        <dbReference type="SAM" id="MobiDB-lite"/>
    </source>
</evidence>
<evidence type="ECO:0000313" key="3">
    <source>
        <dbReference type="Proteomes" id="UP000799777"/>
    </source>
</evidence>
<dbReference type="EMBL" id="ML978159">
    <property type="protein sequence ID" value="KAF2034886.1"/>
    <property type="molecule type" value="Genomic_DNA"/>
</dbReference>
<protein>
    <submittedName>
        <fullName evidence="2">Uncharacterized protein</fullName>
    </submittedName>
</protein>
<sequence>MPLDMGFRPALSRRSGSAREPRVRDRDGSHLTSQSTHGNYTLQDATPHITHTSRQRQLEHPGYPTNHLSQQNNSYDPPYQYPHSWQYGYDAHRMASPSQAVPRDWNSPNPQVNHVVNSAVLQDAISRLGGQAYQNHDHSDSTSRNSARRSHALPNEYHFLQPPSAYHDATNNRPPGLSDGQDRESWRPPRYSEDRRLYENQRAGPYDAVGFVVEQSDHEYEGYEGFDEEIDRDARSSVTYC</sequence>
<feature type="compositionally biased region" description="Basic and acidic residues" evidence="1">
    <location>
        <begin position="17"/>
        <end position="29"/>
    </location>
</feature>
<feature type="region of interest" description="Disordered" evidence="1">
    <location>
        <begin position="160"/>
        <end position="199"/>
    </location>
</feature>
<feature type="region of interest" description="Disordered" evidence="1">
    <location>
        <begin position="1"/>
        <end position="78"/>
    </location>
</feature>
<comment type="caution">
    <text evidence="2">The sequence shown here is derived from an EMBL/GenBank/DDBJ whole genome shotgun (WGS) entry which is preliminary data.</text>
</comment>
<feature type="compositionally biased region" description="Basic and acidic residues" evidence="1">
    <location>
        <begin position="180"/>
        <end position="199"/>
    </location>
</feature>
<dbReference type="OrthoDB" id="10457638at2759"/>
<reference evidence="2" key="1">
    <citation type="journal article" date="2020" name="Stud. Mycol.">
        <title>101 Dothideomycetes genomes: a test case for predicting lifestyles and emergence of pathogens.</title>
        <authorList>
            <person name="Haridas S."/>
            <person name="Albert R."/>
            <person name="Binder M."/>
            <person name="Bloem J."/>
            <person name="Labutti K."/>
            <person name="Salamov A."/>
            <person name="Andreopoulos B."/>
            <person name="Baker S."/>
            <person name="Barry K."/>
            <person name="Bills G."/>
            <person name="Bluhm B."/>
            <person name="Cannon C."/>
            <person name="Castanera R."/>
            <person name="Culley D."/>
            <person name="Daum C."/>
            <person name="Ezra D."/>
            <person name="Gonzalez J."/>
            <person name="Henrissat B."/>
            <person name="Kuo A."/>
            <person name="Liang C."/>
            <person name="Lipzen A."/>
            <person name="Lutzoni F."/>
            <person name="Magnuson J."/>
            <person name="Mondo S."/>
            <person name="Nolan M."/>
            <person name="Ohm R."/>
            <person name="Pangilinan J."/>
            <person name="Park H.-J."/>
            <person name="Ramirez L."/>
            <person name="Alfaro M."/>
            <person name="Sun H."/>
            <person name="Tritt A."/>
            <person name="Yoshinaga Y."/>
            <person name="Zwiers L.-H."/>
            <person name="Turgeon B."/>
            <person name="Goodwin S."/>
            <person name="Spatafora J."/>
            <person name="Crous P."/>
            <person name="Grigoriev I."/>
        </authorList>
    </citation>
    <scope>NUCLEOTIDE SEQUENCE</scope>
    <source>
        <strain evidence="2">CBS 110217</strain>
    </source>
</reference>
<proteinExistence type="predicted"/>
<feature type="compositionally biased region" description="Polar residues" evidence="1">
    <location>
        <begin position="66"/>
        <end position="75"/>
    </location>
</feature>
<dbReference type="AlphaFoldDB" id="A0A9P4HGR4"/>
<accession>A0A9P4HGR4</accession>
<keyword evidence="3" id="KW-1185">Reference proteome</keyword>
<name>A0A9P4HGR4_9PLEO</name>
<dbReference type="Proteomes" id="UP000799777">
    <property type="component" value="Unassembled WGS sequence"/>
</dbReference>